<dbReference type="STRING" id="1514105.AOC36_10485"/>
<dbReference type="Pfam" id="PF00072">
    <property type="entry name" value="Response_reg"/>
    <property type="match status" value="1"/>
</dbReference>
<keyword evidence="1" id="KW-0597">Phosphoprotein</keyword>
<dbReference type="Gene3D" id="3.40.50.2300">
    <property type="match status" value="1"/>
</dbReference>
<dbReference type="InterPro" id="IPR001789">
    <property type="entry name" value="Sig_transdc_resp-reg_receiver"/>
</dbReference>
<dbReference type="Proteomes" id="UP000063781">
    <property type="component" value="Chromosome"/>
</dbReference>
<evidence type="ECO:0000313" key="4">
    <source>
        <dbReference type="Proteomes" id="UP000063781"/>
    </source>
</evidence>
<organism evidence="3 4">
    <name type="scientific">Erysipelothrix larvae</name>
    <dbReference type="NCBI Taxonomy" id="1514105"/>
    <lineage>
        <taxon>Bacteria</taxon>
        <taxon>Bacillati</taxon>
        <taxon>Bacillota</taxon>
        <taxon>Erysipelotrichia</taxon>
        <taxon>Erysipelotrichales</taxon>
        <taxon>Erysipelotrichaceae</taxon>
        <taxon>Erysipelothrix</taxon>
    </lineage>
</organism>
<dbReference type="Pfam" id="PF04397">
    <property type="entry name" value="LytTR"/>
    <property type="match status" value="1"/>
</dbReference>
<gene>
    <name evidence="3" type="ORF">AOC36_10485</name>
</gene>
<proteinExistence type="predicted"/>
<dbReference type="InterPro" id="IPR011006">
    <property type="entry name" value="CheY-like_superfamily"/>
</dbReference>
<dbReference type="PANTHER" id="PTHR37299:SF1">
    <property type="entry name" value="STAGE 0 SPORULATION PROTEIN A HOMOLOG"/>
    <property type="match status" value="1"/>
</dbReference>
<dbReference type="KEGG" id="erl:AOC36_10485"/>
<dbReference type="SMART" id="SM00448">
    <property type="entry name" value="REC"/>
    <property type="match status" value="1"/>
</dbReference>
<evidence type="ECO:0000256" key="1">
    <source>
        <dbReference type="PROSITE-ProRule" id="PRU00169"/>
    </source>
</evidence>
<sequence length="240" mass="27720">MIYIGIVDDQPALLSHIRHCVNKTLFSLSVDYKIMTFKSSEQVLDVLPQISFSLLLIDIELPGMNGVTLAKKVYQHSKDSIVLFLSSYDGYMKDAFGLNVYKYILKDNYEEDLHRSLTEVIHLIEGRPLKAFKTPNGVIHLYPDEIVFIEYIDRNPYVYTTKLKAIKLSSASLISIYKALDDPHYVMINSQTIVNLHHVFSVNYKFILMKGYDREFKVSRSKRSAFIEKYEAFLLDGNTL</sequence>
<name>A0A109UHL0_9FIRM</name>
<dbReference type="GO" id="GO:0003677">
    <property type="term" value="F:DNA binding"/>
    <property type="evidence" value="ECO:0007669"/>
    <property type="project" value="InterPro"/>
</dbReference>
<dbReference type="PANTHER" id="PTHR37299">
    <property type="entry name" value="TRANSCRIPTIONAL REGULATOR-RELATED"/>
    <property type="match status" value="1"/>
</dbReference>
<dbReference type="OrthoDB" id="1653482at2"/>
<evidence type="ECO:0000259" key="2">
    <source>
        <dbReference type="PROSITE" id="PS50110"/>
    </source>
</evidence>
<dbReference type="PROSITE" id="PS50110">
    <property type="entry name" value="RESPONSE_REGULATORY"/>
    <property type="match status" value="1"/>
</dbReference>
<evidence type="ECO:0000313" key="3">
    <source>
        <dbReference type="EMBL" id="AMC94383.1"/>
    </source>
</evidence>
<dbReference type="SUPFAM" id="SSF52172">
    <property type="entry name" value="CheY-like"/>
    <property type="match status" value="1"/>
</dbReference>
<dbReference type="AlphaFoldDB" id="A0A109UHL0"/>
<protein>
    <recommendedName>
        <fullName evidence="2">Response regulatory domain-containing protein</fullName>
    </recommendedName>
</protein>
<accession>A0A109UHL0</accession>
<dbReference type="SMART" id="SM00850">
    <property type="entry name" value="LytTR"/>
    <property type="match status" value="1"/>
</dbReference>
<dbReference type="InterPro" id="IPR046947">
    <property type="entry name" value="LytR-like"/>
</dbReference>
<dbReference type="InterPro" id="IPR007492">
    <property type="entry name" value="LytTR_DNA-bd_dom"/>
</dbReference>
<dbReference type="EMBL" id="CP013213">
    <property type="protein sequence ID" value="AMC94383.1"/>
    <property type="molecule type" value="Genomic_DNA"/>
</dbReference>
<keyword evidence="4" id="KW-1185">Reference proteome</keyword>
<reference evidence="3 4" key="1">
    <citation type="submission" date="2015-10" db="EMBL/GenBank/DDBJ databases">
        <title>Erysipelothrix larvae sp. LV19 isolated from the larval gut of the rhinoceros beetle, Trypoxylus dichotomus.</title>
        <authorList>
            <person name="Lim S."/>
            <person name="Kim B.-C."/>
        </authorList>
    </citation>
    <scope>NUCLEOTIDE SEQUENCE [LARGE SCALE GENOMIC DNA]</scope>
    <source>
        <strain evidence="3 4">LV19</strain>
    </source>
</reference>
<feature type="modified residue" description="4-aspartylphosphate" evidence="1">
    <location>
        <position position="58"/>
    </location>
</feature>
<dbReference type="RefSeq" id="WP_067634056.1">
    <property type="nucleotide sequence ID" value="NZ_CP013213.1"/>
</dbReference>
<dbReference type="Gene3D" id="2.40.50.1020">
    <property type="entry name" value="LytTr DNA-binding domain"/>
    <property type="match status" value="1"/>
</dbReference>
<dbReference type="GO" id="GO:0000156">
    <property type="term" value="F:phosphorelay response regulator activity"/>
    <property type="evidence" value="ECO:0007669"/>
    <property type="project" value="InterPro"/>
</dbReference>
<feature type="domain" description="Response regulatory" evidence="2">
    <location>
        <begin position="3"/>
        <end position="121"/>
    </location>
</feature>